<feature type="binding site" evidence="17">
    <location>
        <position position="91"/>
    </location>
    <ligand>
        <name>Mg(2+)</name>
        <dbReference type="ChEBI" id="CHEBI:18420"/>
        <label>2</label>
    </ligand>
</feature>
<dbReference type="HAMAP" id="MF_02241">
    <property type="entry name" value="PIP_synthase"/>
    <property type="match status" value="1"/>
</dbReference>
<comment type="pathway">
    <text evidence="3">Lipid metabolism.</text>
</comment>
<dbReference type="OrthoDB" id="116551at2"/>
<keyword evidence="9 17" id="KW-0479">Metal-binding</keyword>
<keyword evidence="20" id="KW-1185">Reference proteome</keyword>
<comment type="subcellular location">
    <subcellularLocation>
        <location evidence="1 17">Cell membrane</location>
        <topology evidence="1 17">Multi-pass membrane protein</topology>
    </subcellularLocation>
</comment>
<evidence type="ECO:0000256" key="15">
    <source>
        <dbReference type="ARBA" id="ARBA00033137"/>
    </source>
</evidence>
<feature type="active site" description="Proton acceptor" evidence="17">
    <location>
        <position position="91"/>
    </location>
</feature>
<evidence type="ECO:0000256" key="8">
    <source>
        <dbReference type="ARBA" id="ARBA00022692"/>
    </source>
</evidence>
<organism evidence="19 20">
    <name type="scientific">Gleimia europaea ACS-120-V-Col10b</name>
    <dbReference type="NCBI Taxonomy" id="883069"/>
    <lineage>
        <taxon>Bacteria</taxon>
        <taxon>Bacillati</taxon>
        <taxon>Actinomycetota</taxon>
        <taxon>Actinomycetes</taxon>
        <taxon>Actinomycetales</taxon>
        <taxon>Actinomycetaceae</taxon>
        <taxon>Gleimia</taxon>
    </lineage>
</organism>
<dbReference type="Pfam" id="PF01066">
    <property type="entry name" value="CDP-OH_P_transf"/>
    <property type="match status" value="1"/>
</dbReference>
<dbReference type="GO" id="GO:0016780">
    <property type="term" value="F:phosphotransferase activity, for other substituted phosphate groups"/>
    <property type="evidence" value="ECO:0007669"/>
    <property type="project" value="UniProtKB-UniRule"/>
</dbReference>
<evidence type="ECO:0000256" key="12">
    <source>
        <dbReference type="ARBA" id="ARBA00023136"/>
    </source>
</evidence>
<dbReference type="InterPro" id="IPR048254">
    <property type="entry name" value="CDP_ALCOHOL_P_TRANSF_CS"/>
</dbReference>
<keyword evidence="10 17" id="KW-0460">Magnesium</keyword>
<comment type="subunit">
    <text evidence="5 17">Homodimer.</text>
</comment>
<feature type="binding site" evidence="17">
    <location>
        <position position="66"/>
    </location>
    <ligand>
        <name>Mg(2+)</name>
        <dbReference type="ChEBI" id="CHEBI:18420"/>
        <label>2</label>
    </ligand>
</feature>
<evidence type="ECO:0000256" key="11">
    <source>
        <dbReference type="ARBA" id="ARBA00022989"/>
    </source>
</evidence>
<dbReference type="InterPro" id="IPR043130">
    <property type="entry name" value="CDP-OH_PTrfase_TM_dom"/>
</dbReference>
<feature type="transmembrane region" description="Helical" evidence="17">
    <location>
        <begin position="157"/>
        <end position="175"/>
    </location>
</feature>
<comment type="caution">
    <text evidence="17">Lacks conserved residue(s) required for the propagation of feature annotation.</text>
</comment>
<protein>
    <recommendedName>
        <fullName evidence="14 17">Phosphatidylinositol phosphate synthase</fullName>
        <shortName evidence="17">PIP synthase</shortName>
        <ecNumber evidence="17">2.7.8.-</ecNumber>
    </recommendedName>
    <alternativeName>
        <fullName evidence="15 17">CDP-diacylglycerol--D-myo-inositol-3-phosphate 3-phosphatidyltransferase</fullName>
    </alternativeName>
</protein>
<keyword evidence="7 17" id="KW-0808">Transferase</keyword>
<evidence type="ECO:0000313" key="20">
    <source>
        <dbReference type="Proteomes" id="UP000014387"/>
    </source>
</evidence>
<proteinExistence type="inferred from homology"/>
<keyword evidence="17" id="KW-1208">Phospholipid metabolism</keyword>
<evidence type="ECO:0000256" key="16">
    <source>
        <dbReference type="ARBA" id="ARBA00048865"/>
    </source>
</evidence>
<keyword evidence="17" id="KW-0443">Lipid metabolism</keyword>
<sequence>MLGNHGRGLEEQVFNAPAKALARLGVTPNQVTVVGTVLSIVAAVGLLGTGKWVIGPIVLAFILFADSLDGTLARLTDSSSTFGAFLDSTLDRLSDGAVFGSLTFAIAAQYAPSAVRTWAFIAGLISMIAALTVSYARARAEAVGAQAKGGIAERTDRLIIGLVGAFLVGLGLPLWVMALALTWVAFASLFTVGQRIFAAKRELSGK</sequence>
<evidence type="ECO:0000256" key="7">
    <source>
        <dbReference type="ARBA" id="ARBA00022679"/>
    </source>
</evidence>
<evidence type="ECO:0000256" key="5">
    <source>
        <dbReference type="ARBA" id="ARBA00011738"/>
    </source>
</evidence>
<evidence type="ECO:0000256" key="17">
    <source>
        <dbReference type="HAMAP-Rule" id="MF_02241"/>
    </source>
</evidence>
<evidence type="ECO:0000256" key="10">
    <source>
        <dbReference type="ARBA" id="ARBA00022842"/>
    </source>
</evidence>
<keyword evidence="17" id="KW-0444">Lipid biosynthesis</keyword>
<feature type="binding site" evidence="17">
    <location>
        <position position="87"/>
    </location>
    <ligand>
        <name>Mg(2+)</name>
        <dbReference type="ChEBI" id="CHEBI:18420"/>
        <label>1</label>
    </ligand>
</feature>
<dbReference type="Gene3D" id="1.20.120.1760">
    <property type="match status" value="1"/>
</dbReference>
<evidence type="ECO:0000256" key="14">
    <source>
        <dbReference type="ARBA" id="ARBA00024082"/>
    </source>
</evidence>
<dbReference type="GO" id="GO:0008654">
    <property type="term" value="P:phospholipid biosynthetic process"/>
    <property type="evidence" value="ECO:0007669"/>
    <property type="project" value="UniProtKB-UniRule"/>
</dbReference>
<keyword evidence="6 17" id="KW-1003">Cell membrane</keyword>
<comment type="similarity">
    <text evidence="4 17 18">Belongs to the CDP-alcohol phosphatidyltransferase class-I family.</text>
</comment>
<evidence type="ECO:0000256" key="2">
    <source>
        <dbReference type="ARBA" id="ARBA00004805"/>
    </source>
</evidence>
<name>A0A9W5RDL8_9ACTO</name>
<dbReference type="RefSeq" id="WP_016443532.1">
    <property type="nucleotide sequence ID" value="NZ_KE150266.1"/>
</dbReference>
<evidence type="ECO:0000256" key="18">
    <source>
        <dbReference type="RuleBase" id="RU003750"/>
    </source>
</evidence>
<dbReference type="GO" id="GO:0005886">
    <property type="term" value="C:plasma membrane"/>
    <property type="evidence" value="ECO:0007669"/>
    <property type="project" value="UniProtKB-SubCell"/>
</dbReference>
<dbReference type="InterPro" id="IPR000462">
    <property type="entry name" value="CDP-OH_P_trans"/>
</dbReference>
<dbReference type="InterPro" id="IPR044268">
    <property type="entry name" value="PIP_synthase_PgsA1"/>
</dbReference>
<comment type="cofactor">
    <cofactor evidence="17">
        <name>Mg(2+)</name>
        <dbReference type="ChEBI" id="CHEBI:18420"/>
    </cofactor>
    <text evidence="17">Contains a di-nuclear catalytic Mg(2+) center.</text>
</comment>
<evidence type="ECO:0000256" key="13">
    <source>
        <dbReference type="ARBA" id="ARBA00023935"/>
    </source>
</evidence>
<keyword evidence="12 17" id="KW-0472">Membrane</keyword>
<comment type="function">
    <text evidence="17">Catalyzes the conjugation of the 1'-hydroxyl group of D-myo-inositol-3-phosphate (also named L-myo-inositol-1-phosphate) with a lipid tail of cytidine diphosphate diacylglycerol (CDP-DAG), forming phosphatidylinositol phosphate (PIP) and CMP. PIP is a precursor of phosphatidylinositol (PI) which is an essential lipid required for cell wall formation.</text>
</comment>
<keyword evidence="8 17" id="KW-0812">Transmembrane</keyword>
<feature type="binding site" evidence="17">
    <location>
        <position position="70"/>
    </location>
    <ligand>
        <name>a CDP-1,2-diacyl-sn-glycerol</name>
        <dbReference type="ChEBI" id="CHEBI:58332"/>
    </ligand>
</feature>
<evidence type="ECO:0000313" key="19">
    <source>
        <dbReference type="EMBL" id="EPD30420.1"/>
    </source>
</evidence>
<dbReference type="GO" id="GO:0000287">
    <property type="term" value="F:magnesium ion binding"/>
    <property type="evidence" value="ECO:0007669"/>
    <property type="project" value="UniProtKB-UniRule"/>
</dbReference>
<dbReference type="Proteomes" id="UP000014387">
    <property type="component" value="Unassembled WGS sequence"/>
</dbReference>
<dbReference type="PROSITE" id="PS00379">
    <property type="entry name" value="CDP_ALCOHOL_P_TRANSF"/>
    <property type="match status" value="1"/>
</dbReference>
<dbReference type="EC" id="2.7.8.-" evidence="17"/>
<comment type="pathway">
    <text evidence="2 17">Phospholipid metabolism; phosphatidylinositol phosphate biosynthesis.</text>
</comment>
<feature type="binding site" evidence="17">
    <location>
        <begin position="29"/>
        <end position="32"/>
    </location>
    <ligand>
        <name>a CDP-1,2-diacyl-sn-glycerol</name>
        <dbReference type="ChEBI" id="CHEBI:58332"/>
    </ligand>
</feature>
<reference evidence="19 20" key="1">
    <citation type="submission" date="2013-05" db="EMBL/GenBank/DDBJ databases">
        <title>The Genome Sequence of Actinomyces europaeus ACS-120-V-COL10B.</title>
        <authorList>
            <consortium name="The Broad Institute Genomics Platform"/>
            <person name="Earl A."/>
            <person name="Ward D."/>
            <person name="Feldgarden M."/>
            <person name="Gevers D."/>
            <person name="Saerens B."/>
            <person name="Vaneechoutte M."/>
            <person name="Walker B."/>
            <person name="Young S."/>
            <person name="Zeng Q."/>
            <person name="Gargeya S."/>
            <person name="Fitzgerald M."/>
            <person name="Haas B."/>
            <person name="Abouelleil A."/>
            <person name="Allen A.W."/>
            <person name="Alvarado L."/>
            <person name="Arachchi H.M."/>
            <person name="Berlin A.M."/>
            <person name="Chapman S.B."/>
            <person name="Gainer-Dewar J."/>
            <person name="Goldberg J."/>
            <person name="Griggs A."/>
            <person name="Gujja S."/>
            <person name="Hansen M."/>
            <person name="Howarth C."/>
            <person name="Imamovic A."/>
            <person name="Ireland A."/>
            <person name="Larimer J."/>
            <person name="McCowan C."/>
            <person name="Murphy C."/>
            <person name="Pearson M."/>
            <person name="Poon T.W."/>
            <person name="Priest M."/>
            <person name="Roberts A."/>
            <person name="Saif S."/>
            <person name="Shea T."/>
            <person name="Sisk P."/>
            <person name="Sykes S."/>
            <person name="Wortman J."/>
            <person name="Nusbaum C."/>
            <person name="Birren B."/>
        </authorList>
    </citation>
    <scope>NUCLEOTIDE SEQUENCE [LARGE SCALE GENOMIC DNA]</scope>
    <source>
        <strain evidence="19 20">ACS-120-V-Col10b</strain>
    </source>
</reference>
<evidence type="ECO:0000256" key="1">
    <source>
        <dbReference type="ARBA" id="ARBA00004651"/>
    </source>
</evidence>
<evidence type="ECO:0000256" key="6">
    <source>
        <dbReference type="ARBA" id="ARBA00022475"/>
    </source>
</evidence>
<feature type="binding site" evidence="17">
    <location>
        <position position="87"/>
    </location>
    <ligand>
        <name>Mg(2+)</name>
        <dbReference type="ChEBI" id="CHEBI:18420"/>
        <label>2</label>
    </ligand>
</feature>
<feature type="binding site" evidence="17">
    <location>
        <position position="69"/>
    </location>
    <ligand>
        <name>Mg(2+)</name>
        <dbReference type="ChEBI" id="CHEBI:18420"/>
        <label>1</label>
    </ligand>
</feature>
<keyword evidence="11 17" id="KW-1133">Transmembrane helix</keyword>
<evidence type="ECO:0000256" key="9">
    <source>
        <dbReference type="ARBA" id="ARBA00022723"/>
    </source>
</evidence>
<accession>A0A9W5RDL8</accession>
<comment type="catalytic activity">
    <reaction evidence="16 17">
        <text>a CDP-1,2-diacyl-sn-glycerol + 1D-myo-inositol 3-phosphate = a 1,2-diacyl-sn-glycero-3-phospho-(1D-myo-inositol-3-phosphate) + CMP + H(+)</text>
        <dbReference type="Rhea" id="RHEA:60504"/>
        <dbReference type="ChEBI" id="CHEBI:15378"/>
        <dbReference type="ChEBI" id="CHEBI:58088"/>
        <dbReference type="ChEBI" id="CHEBI:58332"/>
        <dbReference type="ChEBI" id="CHEBI:58401"/>
        <dbReference type="ChEBI" id="CHEBI:60377"/>
    </reaction>
</comment>
<comment type="caution">
    <text evidence="19">The sequence shown here is derived from an EMBL/GenBank/DDBJ whole genome shotgun (WGS) entry which is preliminary data.</text>
</comment>
<feature type="binding site" evidence="17">
    <location>
        <position position="80"/>
    </location>
    <ligand>
        <name>a CDP-1,2-diacyl-sn-glycerol</name>
        <dbReference type="ChEBI" id="CHEBI:58332"/>
    </ligand>
</feature>
<comment type="catalytic activity">
    <reaction evidence="13 17">
        <text>1,2-di-(9Z-octadecenoyl)-sn-glycero-3-cytidine-5'-diphosphate + 1D-myo-inositol 3-phosphate = 1,2-di-(9Z-octadecenoyl)-sn-glycero-3-phospho-(1D-myo-inositol-3-phosphate) + CMP + H(+)</text>
        <dbReference type="Rhea" id="RHEA:61216"/>
        <dbReference type="ChEBI" id="CHEBI:15378"/>
        <dbReference type="ChEBI" id="CHEBI:58401"/>
        <dbReference type="ChEBI" id="CHEBI:60377"/>
        <dbReference type="ChEBI" id="CHEBI:85356"/>
        <dbReference type="ChEBI" id="CHEBI:144472"/>
    </reaction>
</comment>
<gene>
    <name evidence="19" type="ORF">HMPREF9238_00163</name>
</gene>
<feature type="binding site" evidence="17">
    <location>
        <position position="66"/>
    </location>
    <ligand>
        <name>Mg(2+)</name>
        <dbReference type="ChEBI" id="CHEBI:18420"/>
        <label>1</label>
    </ligand>
</feature>
<dbReference type="NCBIfam" id="NF045883">
    <property type="entry name" value="PIPSynth"/>
    <property type="match status" value="1"/>
</dbReference>
<dbReference type="AlphaFoldDB" id="A0A9W5RDL8"/>
<evidence type="ECO:0000256" key="3">
    <source>
        <dbReference type="ARBA" id="ARBA00005189"/>
    </source>
</evidence>
<keyword evidence="17" id="KW-0594">Phospholipid biosynthesis</keyword>
<evidence type="ECO:0000256" key="4">
    <source>
        <dbReference type="ARBA" id="ARBA00010441"/>
    </source>
</evidence>
<feature type="binding site" evidence="17">
    <location>
        <position position="74"/>
    </location>
    <ligand>
        <name>a CDP-1,2-diacyl-sn-glycerol</name>
        <dbReference type="ChEBI" id="CHEBI:58332"/>
    </ligand>
</feature>
<feature type="transmembrane region" description="Helical" evidence="17">
    <location>
        <begin position="117"/>
        <end position="136"/>
    </location>
</feature>
<dbReference type="EMBL" id="AGWN01000001">
    <property type="protein sequence ID" value="EPD30420.1"/>
    <property type="molecule type" value="Genomic_DNA"/>
</dbReference>